<reference evidence="2 3" key="1">
    <citation type="submission" date="2019-03" db="EMBL/GenBank/DDBJ databases">
        <title>First draft genome of Liparis tanakae, snailfish: a comprehensive survey of snailfish specific genes.</title>
        <authorList>
            <person name="Kim W."/>
            <person name="Song I."/>
            <person name="Jeong J.-H."/>
            <person name="Kim D."/>
            <person name="Kim S."/>
            <person name="Ryu S."/>
            <person name="Song J.Y."/>
            <person name="Lee S.K."/>
        </authorList>
    </citation>
    <scope>NUCLEOTIDE SEQUENCE [LARGE SCALE GENOMIC DNA]</scope>
    <source>
        <tissue evidence="2">Muscle</tissue>
    </source>
</reference>
<evidence type="ECO:0000313" key="3">
    <source>
        <dbReference type="Proteomes" id="UP000314294"/>
    </source>
</evidence>
<feature type="compositionally biased region" description="Low complexity" evidence="1">
    <location>
        <begin position="30"/>
        <end position="49"/>
    </location>
</feature>
<dbReference type="Proteomes" id="UP000314294">
    <property type="component" value="Unassembled WGS sequence"/>
</dbReference>
<dbReference type="AlphaFoldDB" id="A0A4Z2HKB3"/>
<gene>
    <name evidence="2" type="ORF">EYF80_024018</name>
</gene>
<comment type="caution">
    <text evidence="2">The sequence shown here is derived from an EMBL/GenBank/DDBJ whole genome shotgun (WGS) entry which is preliminary data.</text>
</comment>
<keyword evidence="3" id="KW-1185">Reference proteome</keyword>
<proteinExistence type="predicted"/>
<dbReference type="EMBL" id="SRLO01000230">
    <property type="protein sequence ID" value="TNN65725.1"/>
    <property type="molecule type" value="Genomic_DNA"/>
</dbReference>
<accession>A0A4Z2HKB3</accession>
<name>A0A4Z2HKB3_9TELE</name>
<protein>
    <submittedName>
        <fullName evidence="2">Uncharacterized protein</fullName>
    </submittedName>
</protein>
<evidence type="ECO:0000256" key="1">
    <source>
        <dbReference type="SAM" id="MobiDB-lite"/>
    </source>
</evidence>
<feature type="compositionally biased region" description="Basic and acidic residues" evidence="1">
    <location>
        <begin position="61"/>
        <end position="71"/>
    </location>
</feature>
<evidence type="ECO:0000313" key="2">
    <source>
        <dbReference type="EMBL" id="TNN65725.1"/>
    </source>
</evidence>
<feature type="region of interest" description="Disordered" evidence="1">
    <location>
        <begin position="1"/>
        <end position="71"/>
    </location>
</feature>
<sequence length="71" mass="7591">MPLPAVLTQGQGSWGRGVSGSPCRRRWHNTATGSAGSAGAPDSTAGGTDMEQEVEEEEDKEGMMKRREEEI</sequence>
<feature type="compositionally biased region" description="Acidic residues" evidence="1">
    <location>
        <begin position="50"/>
        <end position="60"/>
    </location>
</feature>
<organism evidence="2 3">
    <name type="scientific">Liparis tanakae</name>
    <name type="common">Tanaka's snailfish</name>
    <dbReference type="NCBI Taxonomy" id="230148"/>
    <lineage>
        <taxon>Eukaryota</taxon>
        <taxon>Metazoa</taxon>
        <taxon>Chordata</taxon>
        <taxon>Craniata</taxon>
        <taxon>Vertebrata</taxon>
        <taxon>Euteleostomi</taxon>
        <taxon>Actinopterygii</taxon>
        <taxon>Neopterygii</taxon>
        <taxon>Teleostei</taxon>
        <taxon>Neoteleostei</taxon>
        <taxon>Acanthomorphata</taxon>
        <taxon>Eupercaria</taxon>
        <taxon>Perciformes</taxon>
        <taxon>Cottioidei</taxon>
        <taxon>Cottales</taxon>
        <taxon>Liparidae</taxon>
        <taxon>Liparis</taxon>
    </lineage>
</organism>